<dbReference type="InterPro" id="IPR013525">
    <property type="entry name" value="ABC2_TM"/>
</dbReference>
<dbReference type="Proteomes" id="UP001195483">
    <property type="component" value="Unassembled WGS sequence"/>
</dbReference>
<feature type="transmembrane region" description="Helical" evidence="5">
    <location>
        <begin position="23"/>
        <end position="46"/>
    </location>
</feature>
<feature type="transmembrane region" description="Helical" evidence="5">
    <location>
        <begin position="276"/>
        <end position="299"/>
    </location>
</feature>
<evidence type="ECO:0000256" key="2">
    <source>
        <dbReference type="ARBA" id="ARBA00022692"/>
    </source>
</evidence>
<keyword evidence="3 5" id="KW-1133">Transmembrane helix</keyword>
<dbReference type="PANTHER" id="PTHR19229:SF250">
    <property type="entry name" value="ABC TRANSPORTER DOMAIN-CONTAINING PROTEIN-RELATED"/>
    <property type="match status" value="1"/>
</dbReference>
<comment type="subcellular location">
    <subcellularLocation>
        <location evidence="1">Membrane</location>
        <topology evidence="1">Multi-pass membrane protein</topology>
    </subcellularLocation>
</comment>
<evidence type="ECO:0000313" key="7">
    <source>
        <dbReference type="EMBL" id="KAK3590747.1"/>
    </source>
</evidence>
<feature type="transmembrane region" description="Helical" evidence="5">
    <location>
        <begin position="229"/>
        <end position="250"/>
    </location>
</feature>
<sequence length="412" mass="47597">MISLGQQFILLLWKNFVLQKRKVCVSVFEILLPLFFAALLVLIRLAGTSTKISNSTTYSDSDISLAYPYDYQKRLVFTPVTNLTRKLCQSVADSIQRRFTTTGFSTEDDLLAEYQRDKNVSIAVIFNGDNYDGPQLPHNIEYSLRMDCYSEWKTAETYGLSQQPGPRDEYFSTLSFTEYPKYRFCDFLLIQYILDKTIIEQFNGSVNFSKDFDMKLKRMPYPAYIKDPLVSILQFILPLYIVLSFLLNALQISKNIAYEKEKLLKESMKMMGLNNVVYWLSWFVKCLIYLAVAMLFYTLLLTIKFTEKGNVLSLTDPTLFYVFLFCYSLSVIAFSFMVSTFFKKANTAAFCAGILFFLTFCVFYFLDKYYSTMTQSQKLAACLLSNIAMAFGIKAIAIYEGIDSQQSRKEIN</sequence>
<feature type="domain" description="ABC-2 type transporter transmembrane" evidence="6">
    <location>
        <begin position="27"/>
        <end position="399"/>
    </location>
</feature>
<dbReference type="InterPro" id="IPR026082">
    <property type="entry name" value="ABCA"/>
</dbReference>
<evidence type="ECO:0000256" key="5">
    <source>
        <dbReference type="SAM" id="Phobius"/>
    </source>
</evidence>
<evidence type="ECO:0000259" key="6">
    <source>
        <dbReference type="Pfam" id="PF12698"/>
    </source>
</evidence>
<reference evidence="7" key="2">
    <citation type="journal article" date="2021" name="Genome Biol. Evol.">
        <title>Developing a high-quality reference genome for a parasitic bivalve with doubly uniparental inheritance (Bivalvia: Unionida).</title>
        <authorList>
            <person name="Smith C.H."/>
        </authorList>
    </citation>
    <scope>NUCLEOTIDE SEQUENCE</scope>
    <source>
        <strain evidence="7">CHS0354</strain>
        <tissue evidence="7">Mantle</tissue>
    </source>
</reference>
<organism evidence="7 8">
    <name type="scientific">Potamilus streckersoni</name>
    <dbReference type="NCBI Taxonomy" id="2493646"/>
    <lineage>
        <taxon>Eukaryota</taxon>
        <taxon>Metazoa</taxon>
        <taxon>Spiralia</taxon>
        <taxon>Lophotrochozoa</taxon>
        <taxon>Mollusca</taxon>
        <taxon>Bivalvia</taxon>
        <taxon>Autobranchia</taxon>
        <taxon>Heteroconchia</taxon>
        <taxon>Palaeoheterodonta</taxon>
        <taxon>Unionida</taxon>
        <taxon>Unionoidea</taxon>
        <taxon>Unionidae</taxon>
        <taxon>Ambleminae</taxon>
        <taxon>Lampsilini</taxon>
        <taxon>Potamilus</taxon>
    </lineage>
</organism>
<evidence type="ECO:0000256" key="3">
    <source>
        <dbReference type="ARBA" id="ARBA00022989"/>
    </source>
</evidence>
<dbReference type="Pfam" id="PF12698">
    <property type="entry name" value="ABC2_membrane_3"/>
    <property type="match status" value="1"/>
</dbReference>
<keyword evidence="2 5" id="KW-0812">Transmembrane</keyword>
<dbReference type="GO" id="GO:0140359">
    <property type="term" value="F:ABC-type transporter activity"/>
    <property type="evidence" value="ECO:0007669"/>
    <property type="project" value="InterPro"/>
</dbReference>
<name>A0AAE0VVI1_9BIVA</name>
<accession>A0AAE0VVI1</accession>
<dbReference type="EMBL" id="JAEAOA010001849">
    <property type="protein sequence ID" value="KAK3590747.1"/>
    <property type="molecule type" value="Genomic_DNA"/>
</dbReference>
<gene>
    <name evidence="7" type="ORF">CHS0354_030987</name>
</gene>
<keyword evidence="4 5" id="KW-0472">Membrane</keyword>
<reference evidence="7" key="3">
    <citation type="submission" date="2023-05" db="EMBL/GenBank/DDBJ databases">
        <authorList>
            <person name="Smith C.H."/>
        </authorList>
    </citation>
    <scope>NUCLEOTIDE SEQUENCE</scope>
    <source>
        <strain evidence="7">CHS0354</strain>
        <tissue evidence="7">Mantle</tissue>
    </source>
</reference>
<evidence type="ECO:0000313" key="8">
    <source>
        <dbReference type="Proteomes" id="UP001195483"/>
    </source>
</evidence>
<feature type="transmembrane region" description="Helical" evidence="5">
    <location>
        <begin position="378"/>
        <end position="399"/>
    </location>
</feature>
<reference evidence="7" key="1">
    <citation type="journal article" date="2021" name="Genome Biol. Evol.">
        <title>A High-Quality Reference Genome for a Parasitic Bivalve with Doubly Uniparental Inheritance (Bivalvia: Unionida).</title>
        <authorList>
            <person name="Smith C.H."/>
        </authorList>
    </citation>
    <scope>NUCLEOTIDE SEQUENCE</scope>
    <source>
        <strain evidence="7">CHS0354</strain>
    </source>
</reference>
<evidence type="ECO:0000256" key="1">
    <source>
        <dbReference type="ARBA" id="ARBA00004141"/>
    </source>
</evidence>
<protein>
    <recommendedName>
        <fullName evidence="6">ABC-2 type transporter transmembrane domain-containing protein</fullName>
    </recommendedName>
</protein>
<proteinExistence type="predicted"/>
<dbReference type="GO" id="GO:0016020">
    <property type="term" value="C:membrane"/>
    <property type="evidence" value="ECO:0007669"/>
    <property type="project" value="UniProtKB-SubCell"/>
</dbReference>
<comment type="caution">
    <text evidence="7">The sequence shown here is derived from an EMBL/GenBank/DDBJ whole genome shotgun (WGS) entry which is preliminary data.</text>
</comment>
<dbReference type="PANTHER" id="PTHR19229">
    <property type="entry name" value="ATP-BINDING CASSETTE TRANSPORTER SUBFAMILY A ABCA"/>
    <property type="match status" value="1"/>
</dbReference>
<dbReference type="GO" id="GO:0005319">
    <property type="term" value="F:lipid transporter activity"/>
    <property type="evidence" value="ECO:0007669"/>
    <property type="project" value="TreeGrafter"/>
</dbReference>
<feature type="transmembrane region" description="Helical" evidence="5">
    <location>
        <begin position="349"/>
        <end position="366"/>
    </location>
</feature>
<keyword evidence="8" id="KW-1185">Reference proteome</keyword>
<evidence type="ECO:0000256" key="4">
    <source>
        <dbReference type="ARBA" id="ARBA00023136"/>
    </source>
</evidence>
<feature type="transmembrane region" description="Helical" evidence="5">
    <location>
        <begin position="319"/>
        <end position="342"/>
    </location>
</feature>
<dbReference type="AlphaFoldDB" id="A0AAE0VVI1"/>